<keyword evidence="2" id="KW-0378">Hydrolase</keyword>
<dbReference type="RefSeq" id="WP_185978816.1">
    <property type="nucleotide sequence ID" value="NZ_JACBGI020000024.1"/>
</dbReference>
<dbReference type="NCBIfam" id="TIGR03568">
    <property type="entry name" value="NeuC_NnaA"/>
    <property type="match status" value="1"/>
</dbReference>
<dbReference type="InterPro" id="IPR003331">
    <property type="entry name" value="UDP_GlcNAc_Epimerase_2_dom"/>
</dbReference>
<gene>
    <name evidence="2" type="primary">neuC</name>
    <name evidence="2" type="ORF">H8792_009990</name>
</gene>
<dbReference type="Proteomes" id="UP001193680">
    <property type="component" value="Unassembled WGS sequence"/>
</dbReference>
<dbReference type="InterPro" id="IPR029767">
    <property type="entry name" value="WecB-like"/>
</dbReference>
<dbReference type="EC" id="3.2.1.183" evidence="2"/>
<dbReference type="SUPFAM" id="SSF53756">
    <property type="entry name" value="UDP-Glycosyltransferase/glycogen phosphorylase"/>
    <property type="match status" value="1"/>
</dbReference>
<feature type="domain" description="UDP-N-acetylglucosamine 2-epimerase" evidence="1">
    <location>
        <begin position="24"/>
        <end position="376"/>
    </location>
</feature>
<dbReference type="PANTHER" id="PTHR43174:SF3">
    <property type="entry name" value="UDP-N-ACETYLGLUCOSAMINE 2-EPIMERASE"/>
    <property type="match status" value="1"/>
</dbReference>
<dbReference type="InterPro" id="IPR020004">
    <property type="entry name" value="UDP-GlcNAc_Epase"/>
</dbReference>
<reference evidence="2 3" key="1">
    <citation type="submission" date="2020-11" db="EMBL/GenBank/DDBJ databases">
        <title>Sulfur oxidizing isolate from Hospital Hole Sinkhole.</title>
        <authorList>
            <person name="Scott K.M."/>
        </authorList>
    </citation>
    <scope>NUCLEOTIDE SEQUENCE [LARGE SCALE GENOMIC DNA]</scope>
    <source>
        <strain evidence="2 3">HH1</strain>
    </source>
</reference>
<dbReference type="CDD" id="cd03786">
    <property type="entry name" value="GTB_UDP-GlcNAc_2-Epimerase"/>
    <property type="match status" value="1"/>
</dbReference>
<dbReference type="GO" id="GO:0016798">
    <property type="term" value="F:hydrolase activity, acting on glycosyl bonds"/>
    <property type="evidence" value="ECO:0007669"/>
    <property type="project" value="UniProtKB-KW"/>
</dbReference>
<dbReference type="Pfam" id="PF02350">
    <property type="entry name" value="Epimerase_2"/>
    <property type="match status" value="1"/>
</dbReference>
<evidence type="ECO:0000313" key="2">
    <source>
        <dbReference type="EMBL" id="MBF6058669.1"/>
    </source>
</evidence>
<accession>A0ABS0BY23</accession>
<comment type="caution">
    <text evidence="2">The sequence shown here is derived from an EMBL/GenBank/DDBJ whole genome shotgun (WGS) entry which is preliminary data.</text>
</comment>
<protein>
    <submittedName>
        <fullName evidence="2">UDP-N-acetylglucosamine 2-epimerase (Hydrolyzing)</fullName>
        <ecNumber evidence="2">3.2.1.183</ecNumber>
    </submittedName>
</protein>
<dbReference type="EMBL" id="JACBGI020000024">
    <property type="protein sequence ID" value="MBF6058669.1"/>
    <property type="molecule type" value="Genomic_DNA"/>
</dbReference>
<dbReference type="Gene3D" id="3.40.50.2000">
    <property type="entry name" value="Glycogen Phosphorylase B"/>
    <property type="match status" value="2"/>
</dbReference>
<keyword evidence="2" id="KW-0326">Glycosidase</keyword>
<name>A0ABS0BY23_9GAMM</name>
<proteinExistence type="predicted"/>
<evidence type="ECO:0000259" key="1">
    <source>
        <dbReference type="Pfam" id="PF02350"/>
    </source>
</evidence>
<sequence>MNPKKICVVTGTRAEYGLLYQTLRELQAHPNAELQLVVCAAHLSEQFGMTVQQIETDGFEISARVETLNTLDDQDPQKQVALSVARGIGSFAEAFRRLQPDVILLLGDRYEIFAAAQTALFLHYPLAHIHGGEVTSGAIDDALRHAITKMAHLHFVAAEPYRKRVIQLGELPERVFNVGAPGLDLISRIDYRNRQQLSNDLQLDLGDEKTPIFLVTYHPVTWGESSGIEAVHNLFAALEAFPQARIIWTGSNADAHGAQLQTLINYWASATDLHVKTVSSLGSQRYLSLMKVATLVLGNSSSGIIEAPAMGTATVNIGSRQDGRLKAPSVIDCSESPKAITEAITLAMGDAHQAVSKTRPSLYGQGDSAHLIVETLLSADLKKLTNKPFYDLVE</sequence>
<keyword evidence="3" id="KW-1185">Reference proteome</keyword>
<dbReference type="PANTHER" id="PTHR43174">
    <property type="entry name" value="UDP-N-ACETYLGLUCOSAMINE 2-EPIMERASE"/>
    <property type="match status" value="1"/>
</dbReference>
<evidence type="ECO:0000313" key="3">
    <source>
        <dbReference type="Proteomes" id="UP001193680"/>
    </source>
</evidence>
<organism evidence="2 3">
    <name type="scientific">Thiomicrorhabdus heinhorstiae</name>
    <dbReference type="NCBI Taxonomy" id="2748010"/>
    <lineage>
        <taxon>Bacteria</taxon>
        <taxon>Pseudomonadati</taxon>
        <taxon>Pseudomonadota</taxon>
        <taxon>Gammaproteobacteria</taxon>
        <taxon>Thiotrichales</taxon>
        <taxon>Piscirickettsiaceae</taxon>
        <taxon>Thiomicrorhabdus</taxon>
    </lineage>
</organism>